<dbReference type="Gene3D" id="3.40.1190.20">
    <property type="match status" value="1"/>
</dbReference>
<accession>A0A399R673</accession>
<dbReference type="RefSeq" id="WP_119377753.1">
    <property type="nucleotide sequence ID" value="NZ_QWFX01000016.1"/>
</dbReference>
<comment type="similarity">
    <text evidence="1">Belongs to the carbohydrate kinase PfkB family.</text>
</comment>
<keyword evidence="2" id="KW-0808">Transferase</keyword>
<dbReference type="InterPro" id="IPR029056">
    <property type="entry name" value="Ribokinase-like"/>
</dbReference>
<evidence type="ECO:0000256" key="3">
    <source>
        <dbReference type="ARBA" id="ARBA00022777"/>
    </source>
</evidence>
<comment type="caution">
    <text evidence="5">The sequence shown here is derived from an EMBL/GenBank/DDBJ whole genome shotgun (WGS) entry which is preliminary data.</text>
</comment>
<dbReference type="Proteomes" id="UP000266385">
    <property type="component" value="Unassembled WGS sequence"/>
</dbReference>
<evidence type="ECO:0000259" key="4">
    <source>
        <dbReference type="Pfam" id="PF00294"/>
    </source>
</evidence>
<keyword evidence="6" id="KW-1185">Reference proteome</keyword>
<dbReference type="Pfam" id="PF00294">
    <property type="entry name" value="PfkB"/>
    <property type="match status" value="1"/>
</dbReference>
<dbReference type="OrthoDB" id="9776822at2"/>
<evidence type="ECO:0000313" key="5">
    <source>
        <dbReference type="EMBL" id="RIJ26860.1"/>
    </source>
</evidence>
<dbReference type="SUPFAM" id="SSF53613">
    <property type="entry name" value="Ribokinase-like"/>
    <property type="match status" value="1"/>
</dbReference>
<sequence length="332" mass="35772">MTGRIICFGELLLRFTTPGHERLMQSPKFDVHFGGAEANVGVSLARFGHDVRMVSALPDNPFGEATIEALRAQQVDAKGVARGDGRMGIYFLETGAVRRPSRIVYDRANSVFANTPATAYDWPKLLEGADWLHLSGITPAIGPEPSKAARDAVRTAREMGISVAFDGNYREALWSAWGGNGPDVLRDILGHADAAFINERDIALILGETPASRADAMTRAFEVFPSLSAIACTSRAQTSVTDQTLTGELYTREGHWTSKPHTMSGVVDRIGGGDAFAAGILHGSIEAYGAQRSVEFATAASVIKHSIPGDWNLTTVREVEDAMSENGLDVRR</sequence>
<proteinExistence type="inferred from homology"/>
<keyword evidence="3 5" id="KW-0418">Kinase</keyword>
<feature type="domain" description="Carbohydrate kinase PfkB" evidence="4">
    <location>
        <begin position="4"/>
        <end position="303"/>
    </location>
</feature>
<evidence type="ECO:0000256" key="1">
    <source>
        <dbReference type="ARBA" id="ARBA00010688"/>
    </source>
</evidence>
<dbReference type="EMBL" id="QWFX01000016">
    <property type="protein sequence ID" value="RIJ26860.1"/>
    <property type="molecule type" value="Genomic_DNA"/>
</dbReference>
<gene>
    <name evidence="5" type="ORF">D1223_18180</name>
</gene>
<name>A0A399R673_9PROT</name>
<protein>
    <submittedName>
        <fullName evidence="5">Sugar kinase</fullName>
    </submittedName>
</protein>
<organism evidence="5 6">
    <name type="scientific">Henriciella mobilis</name>
    <dbReference type="NCBI Taxonomy" id="2305467"/>
    <lineage>
        <taxon>Bacteria</taxon>
        <taxon>Pseudomonadati</taxon>
        <taxon>Pseudomonadota</taxon>
        <taxon>Alphaproteobacteria</taxon>
        <taxon>Hyphomonadales</taxon>
        <taxon>Hyphomonadaceae</taxon>
        <taxon>Henriciella</taxon>
    </lineage>
</organism>
<dbReference type="AlphaFoldDB" id="A0A399R673"/>
<dbReference type="PANTHER" id="PTHR43320">
    <property type="entry name" value="SUGAR KINASE"/>
    <property type="match status" value="1"/>
</dbReference>
<dbReference type="InterPro" id="IPR011611">
    <property type="entry name" value="PfkB_dom"/>
</dbReference>
<evidence type="ECO:0000256" key="2">
    <source>
        <dbReference type="ARBA" id="ARBA00022679"/>
    </source>
</evidence>
<reference evidence="5 6" key="1">
    <citation type="submission" date="2018-08" db="EMBL/GenBank/DDBJ databases">
        <title>Henriciella mobilis sp. nov., isolated from seawater.</title>
        <authorList>
            <person name="Cheng H."/>
            <person name="Wu Y.-H."/>
            <person name="Xu X.-W."/>
            <person name="Guo L.-L."/>
        </authorList>
    </citation>
    <scope>NUCLEOTIDE SEQUENCE [LARGE SCALE GENOMIC DNA]</scope>
    <source>
        <strain evidence="5 6">JN25</strain>
    </source>
</reference>
<dbReference type="PANTHER" id="PTHR43320:SF2">
    <property type="entry name" value="2-DEHYDRO-3-DEOXYGLUCONOKINASE_2-DEHYDRO-3-DEOXYGALACTONOKINASE"/>
    <property type="match status" value="1"/>
</dbReference>
<dbReference type="InterPro" id="IPR052700">
    <property type="entry name" value="Carb_kinase_PfkB-like"/>
</dbReference>
<evidence type="ECO:0000313" key="6">
    <source>
        <dbReference type="Proteomes" id="UP000266385"/>
    </source>
</evidence>
<dbReference type="CDD" id="cd01166">
    <property type="entry name" value="KdgK"/>
    <property type="match status" value="1"/>
</dbReference>
<dbReference type="GO" id="GO:0016301">
    <property type="term" value="F:kinase activity"/>
    <property type="evidence" value="ECO:0007669"/>
    <property type="project" value="UniProtKB-KW"/>
</dbReference>